<dbReference type="InterPro" id="IPR014960">
    <property type="entry name" value="DUF1828"/>
</dbReference>
<gene>
    <name evidence="2" type="ORF">GJ699_21425</name>
</gene>
<accession>A0A6I2L6R4</accession>
<organism evidence="2 3">
    <name type="scientific">Duganella guangzhouensis</name>
    <dbReference type="NCBI Taxonomy" id="2666084"/>
    <lineage>
        <taxon>Bacteria</taxon>
        <taxon>Pseudomonadati</taxon>
        <taxon>Pseudomonadota</taxon>
        <taxon>Betaproteobacteria</taxon>
        <taxon>Burkholderiales</taxon>
        <taxon>Oxalobacteraceae</taxon>
        <taxon>Telluria group</taxon>
        <taxon>Duganella</taxon>
    </lineage>
</organism>
<protein>
    <submittedName>
        <fullName evidence="2">DUF1828 domain-containing protein</fullName>
    </submittedName>
</protein>
<feature type="domain" description="DUF1828" evidence="1">
    <location>
        <begin position="31"/>
        <end position="121"/>
    </location>
</feature>
<reference evidence="2 3" key="1">
    <citation type="submission" date="2019-11" db="EMBL/GenBank/DDBJ databases">
        <title>Novel species isolated from a subtropical stream in China.</title>
        <authorList>
            <person name="Lu H."/>
        </authorList>
    </citation>
    <scope>NUCLEOTIDE SEQUENCE [LARGE SCALE GENOMIC DNA]</scope>
    <source>
        <strain evidence="2 3">FT80W</strain>
    </source>
</reference>
<evidence type="ECO:0000259" key="1">
    <source>
        <dbReference type="Pfam" id="PF08861"/>
    </source>
</evidence>
<keyword evidence="3" id="KW-1185">Reference proteome</keyword>
<comment type="caution">
    <text evidence="2">The sequence shown here is derived from an EMBL/GenBank/DDBJ whole genome shotgun (WGS) entry which is preliminary data.</text>
</comment>
<evidence type="ECO:0000313" key="3">
    <source>
        <dbReference type="Proteomes" id="UP000433309"/>
    </source>
</evidence>
<name>A0A6I2L6R4_9BURK</name>
<dbReference type="EMBL" id="WKJK01000011">
    <property type="protein sequence ID" value="MRW92564.1"/>
    <property type="molecule type" value="Genomic_DNA"/>
</dbReference>
<proteinExistence type="predicted"/>
<evidence type="ECO:0000313" key="2">
    <source>
        <dbReference type="EMBL" id="MRW92564.1"/>
    </source>
</evidence>
<sequence>MLNCEWAQTLTRYDCKHVRGMRGELGLRIGTPFSLPDDAAITLYIIQAGDDHLTISDNGDTFAHLSALGLDLNHHSKARALRDLVKPHGVTLGDEGDFKLLTQNKNSAWNFARSITALLAVAQWAREQMSDSPVAHDLIAEAEPYILARDPSVKVKRRVHVRGASMVDHIFDFEHGHDVIDVIPPSPQATGGAMRKVGDVLNGPFADTYSPLIIVDDRTEPRKAANEIGILASLVRTQSFSNLVMPRH</sequence>
<dbReference type="Pfam" id="PF08861">
    <property type="entry name" value="DUF1828"/>
    <property type="match status" value="1"/>
</dbReference>
<dbReference type="Proteomes" id="UP000433309">
    <property type="component" value="Unassembled WGS sequence"/>
</dbReference>
<dbReference type="RefSeq" id="WP_154380054.1">
    <property type="nucleotide sequence ID" value="NZ_WKJK01000011.1"/>
</dbReference>
<dbReference type="AlphaFoldDB" id="A0A6I2L6R4"/>